<organism evidence="1">
    <name type="scientific">Spodoptera frugiperda</name>
    <name type="common">Fall armyworm</name>
    <dbReference type="NCBI Taxonomy" id="7108"/>
    <lineage>
        <taxon>Eukaryota</taxon>
        <taxon>Metazoa</taxon>
        <taxon>Ecdysozoa</taxon>
        <taxon>Arthropoda</taxon>
        <taxon>Hexapoda</taxon>
        <taxon>Insecta</taxon>
        <taxon>Pterygota</taxon>
        <taxon>Neoptera</taxon>
        <taxon>Endopterygota</taxon>
        <taxon>Lepidoptera</taxon>
        <taxon>Glossata</taxon>
        <taxon>Ditrysia</taxon>
        <taxon>Noctuoidea</taxon>
        <taxon>Noctuidae</taxon>
        <taxon>Amphipyrinae</taxon>
        <taxon>Spodoptera</taxon>
    </lineage>
</organism>
<name>A0A2H1X0H4_SPOFR</name>
<protein>
    <submittedName>
        <fullName evidence="1">SFRICE_028030</fullName>
    </submittedName>
</protein>
<proteinExistence type="predicted"/>
<feature type="non-terminal residue" evidence="1">
    <location>
        <position position="112"/>
    </location>
</feature>
<dbReference type="EMBL" id="ODYU01012405">
    <property type="protein sequence ID" value="SOQ58696.1"/>
    <property type="molecule type" value="Genomic_DNA"/>
</dbReference>
<dbReference type="AlphaFoldDB" id="A0A2H1X0H4"/>
<gene>
    <name evidence="1" type="ORF">SFRICE_028030</name>
</gene>
<feature type="non-terminal residue" evidence="1">
    <location>
        <position position="1"/>
    </location>
</feature>
<accession>A0A2H1X0H4</accession>
<evidence type="ECO:0000313" key="1">
    <source>
        <dbReference type="EMBL" id="SOQ58696.1"/>
    </source>
</evidence>
<reference evidence="1" key="1">
    <citation type="submission" date="2016-07" db="EMBL/GenBank/DDBJ databases">
        <authorList>
            <person name="Bretaudeau A."/>
        </authorList>
    </citation>
    <scope>NUCLEOTIDE SEQUENCE</scope>
    <source>
        <strain evidence="1">Rice</strain>
        <tissue evidence="1">Whole body</tissue>
    </source>
</reference>
<sequence length="112" mass="13037">FFILCHGCVYKHTSSRSQTHRPETIICGSHKEFVREWNPLPVPRQPVIQPPRQTDIGTYKKYTYNNASILLYSLSETSYFATYGVKKEKIQNLIYLGIRINGLPLDKKDDFI</sequence>